<dbReference type="SMART" id="SM01228">
    <property type="entry name" value="GIDA_assoc_3"/>
    <property type="match status" value="1"/>
</dbReference>
<comment type="cofactor">
    <cofactor evidence="1 10">
        <name>FAD</name>
        <dbReference type="ChEBI" id="CHEBI:57692"/>
    </cofactor>
</comment>
<dbReference type="Proteomes" id="UP001223586">
    <property type="component" value="Unassembled WGS sequence"/>
</dbReference>
<dbReference type="RefSeq" id="WP_307229356.1">
    <property type="nucleotide sequence ID" value="NZ_JAUSTT010000011.1"/>
</dbReference>
<feature type="binding site" evidence="10">
    <location>
        <position position="127"/>
    </location>
    <ligand>
        <name>FAD</name>
        <dbReference type="ChEBI" id="CHEBI:57692"/>
    </ligand>
</feature>
<feature type="binding site" evidence="10">
    <location>
        <position position="182"/>
    </location>
    <ligand>
        <name>FAD</name>
        <dbReference type="ChEBI" id="CHEBI:57692"/>
    </ligand>
</feature>
<name>A0ABT9WU68_9BACI</name>
<comment type="caution">
    <text evidence="12">The sequence shown here is derived from an EMBL/GenBank/DDBJ whole genome shotgun (WGS) entry which is preliminary data.</text>
</comment>
<keyword evidence="7 10" id="KW-0520">NAD</keyword>
<gene>
    <name evidence="10" type="primary">mnmG</name>
    <name evidence="10" type="synonym">gidA</name>
    <name evidence="12" type="ORF">J2S08_002147</name>
</gene>
<comment type="subcellular location">
    <subcellularLocation>
        <location evidence="10">Cytoplasm</location>
    </subcellularLocation>
</comment>
<keyword evidence="13" id="KW-1185">Reference proteome</keyword>
<evidence type="ECO:0000313" key="13">
    <source>
        <dbReference type="Proteomes" id="UP001223586"/>
    </source>
</evidence>
<comment type="similarity">
    <text evidence="2 10">Belongs to the MnmG family.</text>
</comment>
<evidence type="ECO:0000256" key="2">
    <source>
        <dbReference type="ARBA" id="ARBA00007653"/>
    </source>
</evidence>
<evidence type="ECO:0000256" key="5">
    <source>
        <dbReference type="ARBA" id="ARBA00022694"/>
    </source>
</evidence>
<dbReference type="InterPro" id="IPR002218">
    <property type="entry name" value="MnmG-rel"/>
</dbReference>
<evidence type="ECO:0000256" key="9">
    <source>
        <dbReference type="ARBA" id="ARBA00031800"/>
    </source>
</evidence>
<reference evidence="12 13" key="1">
    <citation type="submission" date="2023-07" db="EMBL/GenBank/DDBJ databases">
        <title>Genomic Encyclopedia of Type Strains, Phase IV (KMG-IV): sequencing the most valuable type-strain genomes for metagenomic binning, comparative biology and taxonomic classification.</title>
        <authorList>
            <person name="Goeker M."/>
        </authorList>
    </citation>
    <scope>NUCLEOTIDE SEQUENCE [LARGE SCALE GENOMIC DNA]</scope>
    <source>
        <strain evidence="12 13">DSM 23837</strain>
    </source>
</reference>
<dbReference type="NCBIfam" id="TIGR00136">
    <property type="entry name" value="mnmG_gidA"/>
    <property type="match status" value="1"/>
</dbReference>
<dbReference type="InterPro" id="IPR004416">
    <property type="entry name" value="MnmG"/>
</dbReference>
<keyword evidence="4 10" id="KW-0285">Flavoprotein</keyword>
<evidence type="ECO:0000313" key="12">
    <source>
        <dbReference type="EMBL" id="MDQ0176310.1"/>
    </source>
</evidence>
<accession>A0ABT9WU68</accession>
<comment type="subunit">
    <text evidence="8 10">Homodimer. Heterotetramer of two MnmE and two MnmG subunits.</text>
</comment>
<evidence type="ECO:0000256" key="1">
    <source>
        <dbReference type="ARBA" id="ARBA00001974"/>
    </source>
</evidence>
<feature type="binding site" evidence="10">
    <location>
        <position position="371"/>
    </location>
    <ligand>
        <name>FAD</name>
        <dbReference type="ChEBI" id="CHEBI:57692"/>
    </ligand>
</feature>
<proteinExistence type="inferred from homology"/>
<evidence type="ECO:0000259" key="11">
    <source>
        <dbReference type="SMART" id="SM01228"/>
    </source>
</evidence>
<feature type="binding site" evidence="10">
    <location>
        <begin position="15"/>
        <end position="20"/>
    </location>
    <ligand>
        <name>FAD</name>
        <dbReference type="ChEBI" id="CHEBI:57692"/>
    </ligand>
</feature>
<evidence type="ECO:0000256" key="3">
    <source>
        <dbReference type="ARBA" id="ARBA00020461"/>
    </source>
</evidence>
<keyword evidence="6 10" id="KW-0274">FAD</keyword>
<dbReference type="Pfam" id="PF01134">
    <property type="entry name" value="GIDA"/>
    <property type="match status" value="1"/>
</dbReference>
<evidence type="ECO:0000256" key="4">
    <source>
        <dbReference type="ARBA" id="ARBA00022630"/>
    </source>
</evidence>
<evidence type="ECO:0000256" key="8">
    <source>
        <dbReference type="ARBA" id="ARBA00025948"/>
    </source>
</evidence>
<comment type="function">
    <text evidence="10">NAD-binding protein involved in the addition of a carboxymethylaminomethyl (cmnm) group at the wobble position (U34) of certain tRNAs, forming tRNA-cmnm(5)s(2)U34.</text>
</comment>
<dbReference type="Gene3D" id="1.10.150.570">
    <property type="entry name" value="GidA associated domain, C-terminal subdomain"/>
    <property type="match status" value="1"/>
</dbReference>
<evidence type="ECO:0000256" key="10">
    <source>
        <dbReference type="HAMAP-Rule" id="MF_00129"/>
    </source>
</evidence>
<dbReference type="PROSITE" id="PS01280">
    <property type="entry name" value="GIDA_1"/>
    <property type="match status" value="1"/>
</dbReference>
<dbReference type="EMBL" id="JAUSTT010000011">
    <property type="protein sequence ID" value="MDQ0176310.1"/>
    <property type="molecule type" value="Genomic_DNA"/>
</dbReference>
<dbReference type="Pfam" id="PF13932">
    <property type="entry name" value="SAM_GIDA_C"/>
    <property type="match status" value="1"/>
</dbReference>
<dbReference type="HAMAP" id="MF_00129">
    <property type="entry name" value="MnmG_GidA"/>
    <property type="match status" value="1"/>
</dbReference>
<dbReference type="InterPro" id="IPR036188">
    <property type="entry name" value="FAD/NAD-bd_sf"/>
</dbReference>
<sequence length="632" mass="69937">MQQYEAGKYDVIVIGAGHAGCEAGLAAARIGVKTLIITLNLDMVAFMPCNPSIGGPAKGVVVREIDALGGEMGKNIDKTHIQMRMLNTGKGPAVQALRAQADKFQYQHEMKKTLENEPNITLLQGKVDQLLVKDGVCYGVATHTGAIYYANTVVLTTGTFLRGEIILGELKYSSGPNNQQPSISLSENLEELGFELVRFKTGTPPRVNGNTVDYSKTEIQPGDEHPRAFSYETTTFITDQLPCWLTYTNEKTHRIIDENLHRSPMFSGAIKGTGARYCPSIEDKVVRFNDKPRHQIFLEPEGRNTQEVYVQGLSTSLPEDIQQQLVATVPGLENAQMMRAGYAIEYDSFVPTQLWPTLETKRIKNLYSAGQINGTSGYEEAACQGLLAGINAARKVQGKEGIILSRSDGYIGVLIDDLVTKGTNEPYRLLTSRAEYRLLLRHDNADLRLTELGYETGLISESRYQSFLRKKAAIAAEIKRLKSTIIKPSETVQALIREVGGSELKDGIRASDLLKRPEMNYKHILQLLPLEEELPADVKEQVEIQVKYEGYIEKSLQQVEKLKKMEDKKIPDKIDYNAIHGLATEAKQKLDAVRPLSIAQAARISGVNPADISILLVYIEQGRIAKVSGNDA</sequence>
<dbReference type="PANTHER" id="PTHR11806">
    <property type="entry name" value="GLUCOSE INHIBITED DIVISION PROTEIN A"/>
    <property type="match status" value="1"/>
</dbReference>
<protein>
    <recommendedName>
        <fullName evidence="3 10">tRNA uridine 5-carboxymethylaminomethyl modification enzyme MnmG</fullName>
    </recommendedName>
    <alternativeName>
        <fullName evidence="9 10">Glucose-inhibited division protein A</fullName>
    </alternativeName>
</protein>
<dbReference type="InterPro" id="IPR020595">
    <property type="entry name" value="MnmG-rel_CS"/>
</dbReference>
<evidence type="ECO:0000256" key="7">
    <source>
        <dbReference type="ARBA" id="ARBA00023027"/>
    </source>
</evidence>
<feature type="domain" description="tRNA uridine 5-carboxymethylaminomethyl modification enzyme C-terminal subdomain" evidence="11">
    <location>
        <begin position="546"/>
        <end position="617"/>
    </location>
</feature>
<evidence type="ECO:0000256" key="6">
    <source>
        <dbReference type="ARBA" id="ARBA00022827"/>
    </source>
</evidence>
<dbReference type="PANTHER" id="PTHR11806:SF0">
    <property type="entry name" value="PROTEIN MTO1 HOMOLOG, MITOCHONDRIAL"/>
    <property type="match status" value="1"/>
</dbReference>
<keyword evidence="10" id="KW-0963">Cytoplasm</keyword>
<dbReference type="PRINTS" id="PR00411">
    <property type="entry name" value="PNDRDTASEI"/>
</dbReference>
<keyword evidence="5 10" id="KW-0819">tRNA processing</keyword>
<feature type="binding site" evidence="10">
    <location>
        <begin position="274"/>
        <end position="288"/>
    </location>
    <ligand>
        <name>NAD(+)</name>
        <dbReference type="ChEBI" id="CHEBI:57540"/>
    </ligand>
</feature>
<dbReference type="InterPro" id="IPR049312">
    <property type="entry name" value="GIDA_C_N"/>
</dbReference>
<dbReference type="InterPro" id="IPR026904">
    <property type="entry name" value="MnmG_C"/>
</dbReference>
<dbReference type="SUPFAM" id="SSF51905">
    <property type="entry name" value="FAD/NAD(P)-binding domain"/>
    <property type="match status" value="1"/>
</dbReference>
<dbReference type="InterPro" id="IPR047001">
    <property type="entry name" value="MnmG_C_subdom"/>
</dbReference>
<dbReference type="Gene3D" id="3.50.50.60">
    <property type="entry name" value="FAD/NAD(P)-binding domain"/>
    <property type="match status" value="2"/>
</dbReference>
<dbReference type="PROSITE" id="PS01281">
    <property type="entry name" value="GIDA_2"/>
    <property type="match status" value="1"/>
</dbReference>
<dbReference type="InterPro" id="IPR040131">
    <property type="entry name" value="MnmG_N"/>
</dbReference>
<organism evidence="12 13">
    <name type="scientific">Bacillus chungangensis</name>
    <dbReference type="NCBI Taxonomy" id="587633"/>
    <lineage>
        <taxon>Bacteria</taxon>
        <taxon>Bacillati</taxon>
        <taxon>Bacillota</taxon>
        <taxon>Bacilli</taxon>
        <taxon>Bacillales</taxon>
        <taxon>Bacillaceae</taxon>
        <taxon>Bacillus</taxon>
    </lineage>
</organism>
<dbReference type="Gene3D" id="1.10.10.1800">
    <property type="entry name" value="tRNA uridine 5-carboxymethylaminomethyl modification enzyme MnmG/GidA"/>
    <property type="match status" value="1"/>
</dbReference>
<dbReference type="Pfam" id="PF21680">
    <property type="entry name" value="GIDA_C_1st"/>
    <property type="match status" value="1"/>
</dbReference>
<dbReference type="InterPro" id="IPR044920">
    <property type="entry name" value="MnmG_C_subdom_sf"/>
</dbReference>